<dbReference type="EMBL" id="CP002588">
    <property type="protein sequence ID" value="AEA47732.1"/>
    <property type="molecule type" value="Genomic_DNA"/>
</dbReference>
<dbReference type="InterPro" id="IPR036388">
    <property type="entry name" value="WH-like_DNA-bd_sf"/>
</dbReference>
<evidence type="ECO:0000256" key="1">
    <source>
        <dbReference type="SAM" id="Coils"/>
    </source>
</evidence>
<accession>F2KQJ9</accession>
<proteinExistence type="predicted"/>
<dbReference type="GeneID" id="10394862"/>
<feature type="coiled-coil region" evidence="1">
    <location>
        <begin position="68"/>
        <end position="98"/>
    </location>
</feature>
<evidence type="ECO:0000313" key="3">
    <source>
        <dbReference type="Proteomes" id="UP000008136"/>
    </source>
</evidence>
<name>F2KQJ9_ARCVS</name>
<evidence type="ECO:0000313" key="2">
    <source>
        <dbReference type="EMBL" id="AEA47732.1"/>
    </source>
</evidence>
<dbReference type="InterPro" id="IPR036390">
    <property type="entry name" value="WH_DNA-bd_sf"/>
</dbReference>
<dbReference type="Proteomes" id="UP000008136">
    <property type="component" value="Chromosome"/>
</dbReference>
<keyword evidence="1" id="KW-0175">Coiled coil</keyword>
<sequence length="99" mass="11702">MVLRKLRQEAEIALRHLEVLQAVLDNQPIGIFKLAELMDMPKHKIRYSLRVLEQSGIIEPTQYGAIVRDDADRVFDNLKREIKEIKEYVDRMDEIIQKL</sequence>
<dbReference type="STRING" id="693661.Arcve_1734"/>
<dbReference type="RefSeq" id="WP_013684388.1">
    <property type="nucleotide sequence ID" value="NC_015320.1"/>
</dbReference>
<organism evidence="2 3">
    <name type="scientific">Archaeoglobus veneficus (strain DSM 11195 / SNP6)</name>
    <dbReference type="NCBI Taxonomy" id="693661"/>
    <lineage>
        <taxon>Archaea</taxon>
        <taxon>Methanobacteriati</taxon>
        <taxon>Methanobacteriota</taxon>
        <taxon>Archaeoglobi</taxon>
        <taxon>Archaeoglobales</taxon>
        <taxon>Archaeoglobaceae</taxon>
        <taxon>Archaeoglobus</taxon>
    </lineage>
</organism>
<dbReference type="Gene3D" id="1.10.10.10">
    <property type="entry name" value="Winged helix-like DNA-binding domain superfamily/Winged helix DNA-binding domain"/>
    <property type="match status" value="1"/>
</dbReference>
<reference evidence="2 3" key="1">
    <citation type="submission" date="2011-03" db="EMBL/GenBank/DDBJ databases">
        <title>The complete genome of Archaeoglobus veneficus SNP6.</title>
        <authorList>
            <consortium name="US DOE Joint Genome Institute (JGI-PGF)"/>
            <person name="Lucas S."/>
            <person name="Copeland A."/>
            <person name="Lapidus A."/>
            <person name="Bruce D."/>
            <person name="Goodwin L."/>
            <person name="Pitluck S."/>
            <person name="Kyrpides N."/>
            <person name="Mavromatis K."/>
            <person name="Pagani I."/>
            <person name="Ivanova N."/>
            <person name="Mikhailova N."/>
            <person name="Lu M."/>
            <person name="Detter J.C."/>
            <person name="Tapia R."/>
            <person name="Han C."/>
            <person name="Land M."/>
            <person name="Hauser L."/>
            <person name="Markowitz V."/>
            <person name="Cheng J.-F."/>
            <person name="Hugenholtz P."/>
            <person name="Woyke T."/>
            <person name="Wu D."/>
            <person name="Spring S."/>
            <person name="Brambilla E."/>
            <person name="Klenk H.-P."/>
            <person name="Eisen J.A."/>
        </authorList>
    </citation>
    <scope>NUCLEOTIDE SEQUENCE [LARGE SCALE GENOMIC DNA]</scope>
    <source>
        <strain>SNP6</strain>
    </source>
</reference>
<dbReference type="OrthoDB" id="229881at2157"/>
<dbReference type="KEGG" id="ave:Arcve_1734"/>
<dbReference type="eggNOG" id="arCOG01345">
    <property type="taxonomic scope" value="Archaea"/>
</dbReference>
<protein>
    <recommendedName>
        <fullName evidence="4">Winged helix-turn-helix transcriptional regulator</fullName>
    </recommendedName>
</protein>
<keyword evidence="3" id="KW-1185">Reference proteome</keyword>
<dbReference type="AlphaFoldDB" id="F2KQJ9"/>
<gene>
    <name evidence="2" type="ordered locus">Arcve_1734</name>
</gene>
<dbReference type="HOGENOM" id="CLU_152992_0_0_2"/>
<dbReference type="SUPFAM" id="SSF46785">
    <property type="entry name" value="Winged helix' DNA-binding domain"/>
    <property type="match status" value="1"/>
</dbReference>
<evidence type="ECO:0008006" key="4">
    <source>
        <dbReference type="Google" id="ProtNLM"/>
    </source>
</evidence>